<organism evidence="6 7">
    <name type="scientific">Aplysia californica</name>
    <name type="common">California sea hare</name>
    <dbReference type="NCBI Taxonomy" id="6500"/>
    <lineage>
        <taxon>Eukaryota</taxon>
        <taxon>Metazoa</taxon>
        <taxon>Spiralia</taxon>
        <taxon>Lophotrochozoa</taxon>
        <taxon>Mollusca</taxon>
        <taxon>Gastropoda</taxon>
        <taxon>Heterobranchia</taxon>
        <taxon>Euthyneura</taxon>
        <taxon>Tectipleura</taxon>
        <taxon>Aplysiida</taxon>
        <taxon>Aplysioidea</taxon>
        <taxon>Aplysiidae</taxon>
        <taxon>Aplysia</taxon>
    </lineage>
</organism>
<dbReference type="RefSeq" id="XP_005110561.1">
    <property type="nucleotide sequence ID" value="XM_005110504.3"/>
</dbReference>
<sequence>MASAVNETELSDVDWLVMRARSFPKTDPYSAKAWLITAKSLFPQSFVIQFESYLVEKAAKNVDEAARHLQDMLQNFPTEPRLWSEVHDILESLQRESQDQRITFLTELFAAIPTSTQCLMLLRVSEGISNVLERCQLLLLAMRKFPNLVQEHGLKLVEMLVTEETNSGIVSNPVNCYRKLLVCDVMPLVLQKSGHLEVNMFHLYIWLQRAIEFYVSYVSQPNPSTDSSGETDANKGAPKPRGISGLPESDMQVPDPWGSLLKLLLLIGQRLNWDMERNLVMKSKQYQIQSLQHQLIRTGAAILESNSKQVLHTAMVLFVYALVNYVGYVDTESSTAVGSSHLVPIILLESLTTFKSETSAPSRAKKAKVDSGQTPVINPSPAVTAFPVIFQLFEMGIKCFELLNSSEEMKFEFFNLCQKWRKETQSMMSYFQTDMYIYQANYEEAIGQLQSLCHSAQGRLKTRVLLQLACCYFCMKKYTEASETVMGIIESIPSQGASAPAFSMEECVEEKPSANARVLVMLPCTDVEVLPFCLQLLITGLKEKMLSSQRTDTCLAHLIILVQYDWPKQEALFSEVISVIQKQGSFTYNTFFSYVHEVDILEEFAFLDTPEGGGGGGKVTLDIMPTSTKALAQQRTVTRGVNKGVKEDFKAALEKQVGHITESSDVVIRRFLKDERDEILKCLS</sequence>
<dbReference type="PANTHER" id="PTHR16055:SF2">
    <property type="entry name" value="INTEGRATOR COMPLEX SUBUNIT 10"/>
    <property type="match status" value="1"/>
</dbReference>
<gene>
    <name evidence="7" type="primary">LOC101846845</name>
</gene>
<evidence type="ECO:0000256" key="4">
    <source>
        <dbReference type="ARBA" id="ARBA00023242"/>
    </source>
</evidence>
<dbReference type="PANTHER" id="PTHR16055">
    <property type="entry name" value="INTEGRATOR COMPLEX SUBUNIT 10"/>
    <property type="match status" value="1"/>
</dbReference>
<evidence type="ECO:0000256" key="1">
    <source>
        <dbReference type="ARBA" id="ARBA00004123"/>
    </source>
</evidence>
<dbReference type="InterPro" id="IPR026164">
    <property type="entry name" value="Int_cplx_su10"/>
</dbReference>
<name>A0ABM0K7G3_APLCA</name>
<evidence type="ECO:0000256" key="3">
    <source>
        <dbReference type="ARBA" id="ARBA00016811"/>
    </source>
</evidence>
<keyword evidence="4" id="KW-0539">Nucleus</keyword>
<dbReference type="PRINTS" id="PR02106">
    <property type="entry name" value="INTSUBUNIT10"/>
</dbReference>
<comment type="subcellular location">
    <subcellularLocation>
        <location evidence="1">Nucleus</location>
    </subcellularLocation>
</comment>
<dbReference type="Proteomes" id="UP000694888">
    <property type="component" value="Unplaced"/>
</dbReference>
<feature type="region of interest" description="Disordered" evidence="5">
    <location>
        <begin position="224"/>
        <end position="248"/>
    </location>
</feature>
<keyword evidence="6" id="KW-1185">Reference proteome</keyword>
<evidence type="ECO:0000313" key="6">
    <source>
        <dbReference type="Proteomes" id="UP000694888"/>
    </source>
</evidence>
<dbReference type="Pfam" id="PF21045">
    <property type="entry name" value="INT10"/>
    <property type="match status" value="2"/>
</dbReference>
<accession>A0ABM0K7G3</accession>
<reference evidence="7" key="1">
    <citation type="submission" date="2025-08" db="UniProtKB">
        <authorList>
            <consortium name="RefSeq"/>
        </authorList>
    </citation>
    <scope>IDENTIFICATION</scope>
</reference>
<dbReference type="GeneID" id="101846845"/>
<evidence type="ECO:0000256" key="5">
    <source>
        <dbReference type="SAM" id="MobiDB-lite"/>
    </source>
</evidence>
<comment type="similarity">
    <text evidence="2">Belongs to the Integrator subunit 10 family.</text>
</comment>
<protein>
    <recommendedName>
        <fullName evidence="3">Integrator complex subunit 10</fullName>
    </recommendedName>
</protein>
<proteinExistence type="inferred from homology"/>
<evidence type="ECO:0000313" key="7">
    <source>
        <dbReference type="RefSeq" id="XP_005110561.1"/>
    </source>
</evidence>
<evidence type="ECO:0000256" key="2">
    <source>
        <dbReference type="ARBA" id="ARBA00010391"/>
    </source>
</evidence>